<dbReference type="SUPFAM" id="SSF50156">
    <property type="entry name" value="PDZ domain-like"/>
    <property type="match status" value="1"/>
</dbReference>
<feature type="binding site" evidence="7">
    <location>
        <begin position="209"/>
        <end position="211"/>
    </location>
    <ligand>
        <name>substrate</name>
    </ligand>
</feature>
<feature type="chain" id="PRO_5039275359" evidence="8">
    <location>
        <begin position="26"/>
        <end position="363"/>
    </location>
</feature>
<evidence type="ECO:0000313" key="11">
    <source>
        <dbReference type="Proteomes" id="UP000201613"/>
    </source>
</evidence>
<evidence type="ECO:0000256" key="3">
    <source>
        <dbReference type="ARBA" id="ARBA00022737"/>
    </source>
</evidence>
<dbReference type="NCBIfam" id="TIGR02037">
    <property type="entry name" value="degP_htrA_DO"/>
    <property type="match status" value="1"/>
</dbReference>
<dbReference type="InterPro" id="IPR036034">
    <property type="entry name" value="PDZ_sf"/>
</dbReference>
<feature type="active site" description="Charge relay system" evidence="6">
    <location>
        <position position="108"/>
    </location>
</feature>
<dbReference type="PRINTS" id="PR00834">
    <property type="entry name" value="PROTEASES2C"/>
</dbReference>
<evidence type="ECO:0000256" key="1">
    <source>
        <dbReference type="ARBA" id="ARBA00022670"/>
    </source>
</evidence>
<dbReference type="Pfam" id="PF13180">
    <property type="entry name" value="PDZ_2"/>
    <property type="match status" value="1"/>
</dbReference>
<dbReference type="InterPro" id="IPR011782">
    <property type="entry name" value="Pept_S1C_Do"/>
</dbReference>
<keyword evidence="3" id="KW-0677">Repeat</keyword>
<evidence type="ECO:0000256" key="5">
    <source>
        <dbReference type="ARBA" id="ARBA00022825"/>
    </source>
</evidence>
<dbReference type="Gene3D" id="2.30.42.10">
    <property type="match status" value="1"/>
</dbReference>
<feature type="domain" description="PDZ" evidence="9">
    <location>
        <begin position="250"/>
        <end position="346"/>
    </location>
</feature>
<dbReference type="InterPro" id="IPR009003">
    <property type="entry name" value="Peptidase_S1_PA"/>
</dbReference>
<gene>
    <name evidence="10" type="primary">degP1_1</name>
    <name evidence="10" type="ORF">LOM8899_02266</name>
</gene>
<feature type="binding site" evidence="7">
    <location>
        <position position="108"/>
    </location>
    <ligand>
        <name>substrate</name>
    </ligand>
</feature>
<feature type="signal peptide" evidence="8">
    <location>
        <begin position="1"/>
        <end position="25"/>
    </location>
</feature>
<keyword evidence="1 10" id="KW-0645">Protease</keyword>
<evidence type="ECO:0000256" key="6">
    <source>
        <dbReference type="PIRSR" id="PIRSR611782-1"/>
    </source>
</evidence>
<evidence type="ECO:0000259" key="9">
    <source>
        <dbReference type="PROSITE" id="PS50106"/>
    </source>
</evidence>
<evidence type="ECO:0000256" key="2">
    <source>
        <dbReference type="ARBA" id="ARBA00022729"/>
    </source>
</evidence>
<feature type="active site" description="Charge relay system" evidence="6">
    <location>
        <position position="138"/>
    </location>
</feature>
<dbReference type="InterPro" id="IPR001478">
    <property type="entry name" value="PDZ"/>
</dbReference>
<organism evidence="10 11">
    <name type="scientific">Flavimaricola marinus</name>
    <dbReference type="NCBI Taxonomy" id="1819565"/>
    <lineage>
        <taxon>Bacteria</taxon>
        <taxon>Pseudomonadati</taxon>
        <taxon>Pseudomonadota</taxon>
        <taxon>Alphaproteobacteria</taxon>
        <taxon>Rhodobacterales</taxon>
        <taxon>Paracoccaceae</taxon>
        <taxon>Flavimaricola</taxon>
    </lineage>
</organism>
<dbReference type="CDD" id="cd10839">
    <property type="entry name" value="cpPDZ1_DegP-like"/>
    <property type="match status" value="1"/>
</dbReference>
<dbReference type="EMBL" id="FXZK01000004">
    <property type="protein sequence ID" value="SMY08117.1"/>
    <property type="molecule type" value="Genomic_DNA"/>
</dbReference>
<name>A0A238LEI0_9RHOB</name>
<dbReference type="PANTHER" id="PTHR43343">
    <property type="entry name" value="PEPTIDASE S12"/>
    <property type="match status" value="1"/>
</dbReference>
<evidence type="ECO:0000256" key="8">
    <source>
        <dbReference type="SAM" id="SignalP"/>
    </source>
</evidence>
<dbReference type="Pfam" id="PF13365">
    <property type="entry name" value="Trypsin_2"/>
    <property type="match status" value="1"/>
</dbReference>
<dbReference type="RefSeq" id="WP_093992325.1">
    <property type="nucleotide sequence ID" value="NZ_FXZK01000004.1"/>
</dbReference>
<dbReference type="InterPro" id="IPR051201">
    <property type="entry name" value="Chloro_Bact_Ser_Proteases"/>
</dbReference>
<keyword evidence="4 10" id="KW-0378">Hydrolase</keyword>
<dbReference type="PROSITE" id="PS50106">
    <property type="entry name" value="PDZ"/>
    <property type="match status" value="1"/>
</dbReference>
<feature type="active site" description="Charge relay system" evidence="6">
    <location>
        <position position="211"/>
    </location>
</feature>
<accession>A0A238LEI0</accession>
<sequence length="363" mass="37641">MSIRTLSTRLALAGLMAGTSVVALAPTTALAVPAGGYADLVEQLTPGVVYIEVSKVQPAQMEIPGFDKDEFERRFGRPFPDMPNNGPSQGLGTGFVISDDGQIVTNNHVVEGASEITVRLTDGTEYVAEIIGADPLTDVALIQIDAEGLTPLSFGDSAAMRAGDEVLAIGNPFGLGNTVTSGIVSAVARDINSGPYDDFIQTDAAINRGNSGGPLFNNEGEVIGMNTAIFSPGGGSVGIGFAVPSDMITEIVADLADDGMIARGWLGVQIRPMTDEVAEVLGYDKPVGAVVERVSPDSPAASAGLQTGDIILQLNGTDLEDTQALQRAVADVDPETEVQVTLLRKGRELTLDVTLGTLPTSDT</sequence>
<dbReference type="AlphaFoldDB" id="A0A238LEI0"/>
<dbReference type="GO" id="GO:0006508">
    <property type="term" value="P:proteolysis"/>
    <property type="evidence" value="ECO:0007669"/>
    <property type="project" value="UniProtKB-KW"/>
</dbReference>
<dbReference type="SUPFAM" id="SSF50494">
    <property type="entry name" value="Trypsin-like serine proteases"/>
    <property type="match status" value="1"/>
</dbReference>
<dbReference type="PANTHER" id="PTHR43343:SF3">
    <property type="entry name" value="PROTEASE DO-LIKE 8, CHLOROPLASTIC"/>
    <property type="match status" value="1"/>
</dbReference>
<dbReference type="Proteomes" id="UP000201613">
    <property type="component" value="Unassembled WGS sequence"/>
</dbReference>
<evidence type="ECO:0000256" key="4">
    <source>
        <dbReference type="ARBA" id="ARBA00022801"/>
    </source>
</evidence>
<dbReference type="SMART" id="SM00228">
    <property type="entry name" value="PDZ"/>
    <property type="match status" value="1"/>
</dbReference>
<evidence type="ECO:0000256" key="7">
    <source>
        <dbReference type="PIRSR" id="PIRSR611782-2"/>
    </source>
</evidence>
<dbReference type="Gene3D" id="2.40.10.120">
    <property type="match status" value="1"/>
</dbReference>
<keyword evidence="5" id="KW-0720">Serine protease</keyword>
<feature type="binding site" evidence="7">
    <location>
        <position position="138"/>
    </location>
    <ligand>
        <name>substrate</name>
    </ligand>
</feature>
<dbReference type="GO" id="GO:0004252">
    <property type="term" value="F:serine-type endopeptidase activity"/>
    <property type="evidence" value="ECO:0007669"/>
    <property type="project" value="InterPro"/>
</dbReference>
<evidence type="ECO:0000313" key="10">
    <source>
        <dbReference type="EMBL" id="SMY08117.1"/>
    </source>
</evidence>
<dbReference type="InterPro" id="IPR001940">
    <property type="entry name" value="Peptidase_S1C"/>
</dbReference>
<protein>
    <submittedName>
        <fullName evidence="10">Putative periplasmic serine endoprotease DegP-like</fullName>
        <ecNumber evidence="10">3.4.21.107</ecNumber>
    </submittedName>
</protein>
<keyword evidence="11" id="KW-1185">Reference proteome</keyword>
<keyword evidence="2 8" id="KW-0732">Signal</keyword>
<dbReference type="OrthoDB" id="9758917at2"/>
<dbReference type="EC" id="3.4.21.107" evidence="10"/>
<proteinExistence type="predicted"/>
<reference evidence="10 11" key="1">
    <citation type="submission" date="2017-05" db="EMBL/GenBank/DDBJ databases">
        <authorList>
            <person name="Song R."/>
            <person name="Chenine A.L."/>
            <person name="Ruprecht R.M."/>
        </authorList>
    </citation>
    <scope>NUCLEOTIDE SEQUENCE [LARGE SCALE GENOMIC DNA]</scope>
    <source>
        <strain evidence="10 11">CECT 8899</strain>
    </source>
</reference>